<dbReference type="GO" id="GO:0016787">
    <property type="term" value="F:hydrolase activity"/>
    <property type="evidence" value="ECO:0007669"/>
    <property type="project" value="UniProtKB-KW"/>
</dbReference>
<dbReference type="SUPFAM" id="SSF53474">
    <property type="entry name" value="alpha/beta-Hydrolases"/>
    <property type="match status" value="1"/>
</dbReference>
<dbReference type="AlphaFoldDB" id="A0A9D2QJH5"/>
<accession>A0A9D2QJH5</accession>
<dbReference type="InterPro" id="IPR050583">
    <property type="entry name" value="Mycobacterial_A85_antigen"/>
</dbReference>
<dbReference type="PANTHER" id="PTHR48098">
    <property type="entry name" value="ENTEROCHELIN ESTERASE-RELATED"/>
    <property type="match status" value="1"/>
</dbReference>
<dbReference type="Gene3D" id="3.40.50.1820">
    <property type="entry name" value="alpha/beta hydrolase"/>
    <property type="match status" value="1"/>
</dbReference>
<organism evidence="1 2">
    <name type="scientific">Candidatus Eisenbergiella intestinigallinarum</name>
    <dbReference type="NCBI Taxonomy" id="2838549"/>
    <lineage>
        <taxon>Bacteria</taxon>
        <taxon>Bacillati</taxon>
        <taxon>Bacillota</taxon>
        <taxon>Clostridia</taxon>
        <taxon>Lachnospirales</taxon>
        <taxon>Lachnospiraceae</taxon>
        <taxon>Eisenbergiella</taxon>
    </lineage>
</organism>
<evidence type="ECO:0000313" key="2">
    <source>
        <dbReference type="Proteomes" id="UP000823922"/>
    </source>
</evidence>
<name>A0A9D2QJH5_9FIRM</name>
<dbReference type="EMBL" id="DWVS01000310">
    <property type="protein sequence ID" value="HJC88745.1"/>
    <property type="molecule type" value="Genomic_DNA"/>
</dbReference>
<sequence>MKQIVRKEEGLILTCLLPEGRMESRAADSRPGLIYFHGAQNAQDGLRLSEELLEAANTACVCISGEDWNRDLTPWPAERVFQRGEDFGGKADDYLALLTEKIIPHTEEALSLQPRFRALAGVSLAGLFSVYAAYRTDLFDRIASISGSLWYDDFLAFMRAHKPSRQLKRAYFSLGDRERKTGNCRMARVEDCTLEAVKLLRGELCDAVGERVFFEYNPGNHFADPEERMKKAFRWLLREE</sequence>
<proteinExistence type="predicted"/>
<evidence type="ECO:0000313" key="1">
    <source>
        <dbReference type="EMBL" id="HJC88745.1"/>
    </source>
</evidence>
<dbReference type="PANTHER" id="PTHR48098:SF6">
    <property type="entry name" value="FERRI-BACILLIBACTIN ESTERASE BESA"/>
    <property type="match status" value="1"/>
</dbReference>
<protein>
    <submittedName>
        <fullName evidence="1">Alpha/beta hydrolase</fullName>
    </submittedName>
</protein>
<gene>
    <name evidence="1" type="ORF">H9926_12105</name>
</gene>
<dbReference type="Pfam" id="PF00756">
    <property type="entry name" value="Esterase"/>
    <property type="match status" value="1"/>
</dbReference>
<comment type="caution">
    <text evidence="1">The sequence shown here is derived from an EMBL/GenBank/DDBJ whole genome shotgun (WGS) entry which is preliminary data.</text>
</comment>
<dbReference type="InterPro" id="IPR029058">
    <property type="entry name" value="AB_hydrolase_fold"/>
</dbReference>
<dbReference type="Proteomes" id="UP000823922">
    <property type="component" value="Unassembled WGS sequence"/>
</dbReference>
<keyword evidence="1" id="KW-0378">Hydrolase</keyword>
<reference evidence="1" key="1">
    <citation type="journal article" date="2021" name="PeerJ">
        <title>Extensive microbial diversity within the chicken gut microbiome revealed by metagenomics and culture.</title>
        <authorList>
            <person name="Gilroy R."/>
            <person name="Ravi A."/>
            <person name="Getino M."/>
            <person name="Pursley I."/>
            <person name="Horton D.L."/>
            <person name="Alikhan N.F."/>
            <person name="Baker D."/>
            <person name="Gharbi K."/>
            <person name="Hall N."/>
            <person name="Watson M."/>
            <person name="Adriaenssens E.M."/>
            <person name="Foster-Nyarko E."/>
            <person name="Jarju S."/>
            <person name="Secka A."/>
            <person name="Antonio M."/>
            <person name="Oren A."/>
            <person name="Chaudhuri R.R."/>
            <person name="La Ragione R."/>
            <person name="Hildebrand F."/>
            <person name="Pallen M.J."/>
        </authorList>
    </citation>
    <scope>NUCLEOTIDE SEQUENCE</scope>
    <source>
        <strain evidence="1">ChiBcec1-1630</strain>
    </source>
</reference>
<reference evidence="1" key="2">
    <citation type="submission" date="2021-04" db="EMBL/GenBank/DDBJ databases">
        <authorList>
            <person name="Gilroy R."/>
        </authorList>
    </citation>
    <scope>NUCLEOTIDE SEQUENCE</scope>
    <source>
        <strain evidence="1">ChiBcec1-1630</strain>
    </source>
</reference>
<dbReference type="InterPro" id="IPR000801">
    <property type="entry name" value="Esterase-like"/>
</dbReference>